<dbReference type="STRING" id="1149755.A0A2J6RUM5"/>
<accession>A0A2J6RUM5</accession>
<dbReference type="PANTHER" id="PTHR34502:SF4">
    <property type="entry name" value="DUF6594 DOMAIN-CONTAINING PROTEIN"/>
    <property type="match status" value="1"/>
</dbReference>
<reference evidence="3 4" key="1">
    <citation type="submission" date="2016-04" db="EMBL/GenBank/DDBJ databases">
        <title>A degradative enzymes factory behind the ericoid mycorrhizal symbiosis.</title>
        <authorList>
            <consortium name="DOE Joint Genome Institute"/>
            <person name="Martino E."/>
            <person name="Morin E."/>
            <person name="Grelet G."/>
            <person name="Kuo A."/>
            <person name="Kohler A."/>
            <person name="Daghino S."/>
            <person name="Barry K."/>
            <person name="Choi C."/>
            <person name="Cichocki N."/>
            <person name="Clum A."/>
            <person name="Copeland A."/>
            <person name="Hainaut M."/>
            <person name="Haridas S."/>
            <person name="Labutti K."/>
            <person name="Lindquist E."/>
            <person name="Lipzen A."/>
            <person name="Khouja H.-R."/>
            <person name="Murat C."/>
            <person name="Ohm R."/>
            <person name="Olson A."/>
            <person name="Spatafora J."/>
            <person name="Veneault-Fourrey C."/>
            <person name="Henrissat B."/>
            <person name="Grigoriev I."/>
            <person name="Martin F."/>
            <person name="Perotto S."/>
        </authorList>
    </citation>
    <scope>NUCLEOTIDE SEQUENCE [LARGE SCALE GENOMIC DNA]</scope>
    <source>
        <strain evidence="3 4">F</strain>
    </source>
</reference>
<protein>
    <recommendedName>
        <fullName evidence="2">DUF6594 domain-containing protein</fullName>
    </recommendedName>
</protein>
<dbReference type="InterPro" id="IPR046529">
    <property type="entry name" value="DUF6594"/>
</dbReference>
<keyword evidence="1" id="KW-0812">Transmembrane</keyword>
<organism evidence="3 4">
    <name type="scientific">Hyaloscypha variabilis (strain UAMH 11265 / GT02V1 / F)</name>
    <name type="common">Meliniomyces variabilis</name>
    <dbReference type="NCBI Taxonomy" id="1149755"/>
    <lineage>
        <taxon>Eukaryota</taxon>
        <taxon>Fungi</taxon>
        <taxon>Dikarya</taxon>
        <taxon>Ascomycota</taxon>
        <taxon>Pezizomycotina</taxon>
        <taxon>Leotiomycetes</taxon>
        <taxon>Helotiales</taxon>
        <taxon>Hyaloscyphaceae</taxon>
        <taxon>Hyaloscypha</taxon>
        <taxon>Hyaloscypha variabilis</taxon>
    </lineage>
</organism>
<keyword evidence="1" id="KW-1133">Transmembrane helix</keyword>
<evidence type="ECO:0000256" key="1">
    <source>
        <dbReference type="SAM" id="Phobius"/>
    </source>
</evidence>
<evidence type="ECO:0000259" key="2">
    <source>
        <dbReference type="Pfam" id="PF20237"/>
    </source>
</evidence>
<dbReference type="PANTHER" id="PTHR34502">
    <property type="entry name" value="DUF6594 DOMAIN-CONTAINING PROTEIN-RELATED"/>
    <property type="match status" value="1"/>
</dbReference>
<evidence type="ECO:0000313" key="3">
    <source>
        <dbReference type="EMBL" id="PMD42224.1"/>
    </source>
</evidence>
<dbReference type="AlphaFoldDB" id="A0A2J6RUM5"/>
<dbReference type="EMBL" id="KZ613943">
    <property type="protein sequence ID" value="PMD42224.1"/>
    <property type="molecule type" value="Genomic_DNA"/>
</dbReference>
<feature type="transmembrane region" description="Helical" evidence="1">
    <location>
        <begin position="248"/>
        <end position="268"/>
    </location>
</feature>
<feature type="domain" description="DUF6594" evidence="2">
    <location>
        <begin position="24"/>
        <end position="287"/>
    </location>
</feature>
<dbReference type="Pfam" id="PF20237">
    <property type="entry name" value="DUF6594"/>
    <property type="match status" value="1"/>
</dbReference>
<evidence type="ECO:0000313" key="4">
    <source>
        <dbReference type="Proteomes" id="UP000235786"/>
    </source>
</evidence>
<dbReference type="Proteomes" id="UP000235786">
    <property type="component" value="Unassembled WGS sequence"/>
</dbReference>
<feature type="transmembrane region" description="Helical" evidence="1">
    <location>
        <begin position="217"/>
        <end position="242"/>
    </location>
</feature>
<sequence>MATIQVDTEAALDETEYLPGFADFGHFIGSDDSLSIYKKFGTLGARNLLYLQAELQLLEIQLNELDEEDKRIIATSSNDLEKGMAERAARSWEDLNEQANEGNEKQAGKLRMIYRIRKLMKEYEEALLRRNQVLELEKPEKSPFNAFKAWFRRSPPVLWGSGFRLLHDEEDMIALGSQDEPDRMSALMHRCLGYRLRVERETPKSWGPMYYYPVERVALIVALISIIVSAALLVGAIMALYFVKPMGIRLGLVGVFTTLFAASMTLLTHARRIEVYGATAAYAAVLVVFISVNN</sequence>
<dbReference type="OrthoDB" id="3533814at2759"/>
<gene>
    <name evidence="3" type="ORF">L207DRAFT_527157</name>
</gene>
<feature type="transmembrane region" description="Helical" evidence="1">
    <location>
        <begin position="275"/>
        <end position="292"/>
    </location>
</feature>
<keyword evidence="1" id="KW-0472">Membrane</keyword>
<keyword evidence="4" id="KW-1185">Reference proteome</keyword>
<proteinExistence type="predicted"/>
<name>A0A2J6RUM5_HYAVF</name>